<feature type="compositionally biased region" description="Basic and acidic residues" evidence="1">
    <location>
        <begin position="270"/>
        <end position="303"/>
    </location>
</feature>
<dbReference type="InterPro" id="IPR050656">
    <property type="entry name" value="PINX1"/>
</dbReference>
<evidence type="ECO:0000313" key="4">
    <source>
        <dbReference type="Proteomes" id="UP000187429"/>
    </source>
</evidence>
<feature type="compositionally biased region" description="Basic and acidic residues" evidence="1">
    <location>
        <begin position="310"/>
        <end position="325"/>
    </location>
</feature>
<dbReference type="EMBL" id="LSSM01007543">
    <property type="protein sequence ID" value="OMJ07886.1"/>
    <property type="molecule type" value="Genomic_DNA"/>
</dbReference>
<dbReference type="OrthoDB" id="29523at2759"/>
<proteinExistence type="predicted"/>
<reference evidence="4" key="1">
    <citation type="submission" date="2017-01" db="EMBL/GenBank/DDBJ databases">
        <authorList>
            <person name="Wang Y."/>
            <person name="White M."/>
            <person name="Kvist S."/>
            <person name="Moncalvo J.-M."/>
        </authorList>
    </citation>
    <scope>NUCLEOTIDE SEQUENCE [LARGE SCALE GENOMIC DNA]</scope>
    <source>
        <strain evidence="4">ID-206-W2</strain>
    </source>
</reference>
<evidence type="ECO:0000256" key="1">
    <source>
        <dbReference type="SAM" id="MobiDB-lite"/>
    </source>
</evidence>
<sequence length="352" mass="39999">MGLAEPKRRNKIGLDPQNLNWGNDKDKLGFKLMKKMGWNEGKGLGANENGMVSNLKVKLKMNNHGIGATVKTSENWLSNSNDFEKLLAKLNGPNSEDDPKNSSPANEIKQEKTKTQLETVRVPESKPARFRYIQAHNHRSKFRKMKQMASLECHSLNEILGLRKSVTSEIDSASTLSTEPSEIAKDNEFIVTKTSNVTIDQYFSKKLSEVSENSTDNYLDNNSLYDEHESHNFIGFKSNSIDTADYSDKSNNEYNKILSNQEISQPSVKRSLEIDEIQQPKEKKLKKTSSEKKEKSALKEEKSTKKKEKSLKEEKKKTKSSDKSEKKKKSSKEKPKSKGKDKSSKKKEKDSE</sequence>
<protein>
    <submittedName>
        <fullName evidence="3">PIN2/TERF1-interacting telomerase inhibitor 1</fullName>
    </submittedName>
</protein>
<organism evidence="3 4">
    <name type="scientific">Smittium culicis</name>
    <dbReference type="NCBI Taxonomy" id="133412"/>
    <lineage>
        <taxon>Eukaryota</taxon>
        <taxon>Fungi</taxon>
        <taxon>Fungi incertae sedis</taxon>
        <taxon>Zoopagomycota</taxon>
        <taxon>Kickxellomycotina</taxon>
        <taxon>Harpellomycetes</taxon>
        <taxon>Harpellales</taxon>
        <taxon>Legeriomycetaceae</taxon>
        <taxon>Smittium</taxon>
    </lineage>
</organism>
<dbReference type="GO" id="GO:0003676">
    <property type="term" value="F:nucleic acid binding"/>
    <property type="evidence" value="ECO:0007669"/>
    <property type="project" value="InterPro"/>
</dbReference>
<feature type="region of interest" description="Disordered" evidence="1">
    <location>
        <begin position="89"/>
        <end position="114"/>
    </location>
</feature>
<evidence type="ECO:0000313" key="3">
    <source>
        <dbReference type="EMBL" id="OMJ07886.1"/>
    </source>
</evidence>
<keyword evidence="4" id="KW-1185">Reference proteome</keyword>
<name>A0A1R1WZS3_9FUNG</name>
<comment type="caution">
    <text evidence="3">The sequence shown here is derived from an EMBL/GenBank/DDBJ whole genome shotgun (WGS) entry which is preliminary data.</text>
</comment>
<gene>
    <name evidence="3" type="ORF">AYI69_g11284</name>
</gene>
<feature type="region of interest" description="Disordered" evidence="1">
    <location>
        <begin position="263"/>
        <end position="352"/>
    </location>
</feature>
<dbReference type="PANTHER" id="PTHR23149">
    <property type="entry name" value="G PATCH DOMAIN CONTAINING PROTEIN"/>
    <property type="match status" value="1"/>
</dbReference>
<accession>A0A1R1WZS3</accession>
<dbReference type="GO" id="GO:0005730">
    <property type="term" value="C:nucleolus"/>
    <property type="evidence" value="ECO:0007669"/>
    <property type="project" value="TreeGrafter"/>
</dbReference>
<dbReference type="AlphaFoldDB" id="A0A1R1WZS3"/>
<dbReference type="PANTHER" id="PTHR23149:SF27">
    <property type="entry name" value="PIN2_TERF1-INTERACTING TELOMERASE INHIBITOR 1"/>
    <property type="match status" value="1"/>
</dbReference>
<dbReference type="Pfam" id="PF01585">
    <property type="entry name" value="G-patch"/>
    <property type="match status" value="1"/>
</dbReference>
<dbReference type="Proteomes" id="UP000187429">
    <property type="component" value="Unassembled WGS sequence"/>
</dbReference>
<dbReference type="PROSITE" id="PS50174">
    <property type="entry name" value="G_PATCH"/>
    <property type="match status" value="1"/>
</dbReference>
<dbReference type="SMART" id="SM00443">
    <property type="entry name" value="G_patch"/>
    <property type="match status" value="1"/>
</dbReference>
<feature type="domain" description="G-patch" evidence="2">
    <location>
        <begin position="25"/>
        <end position="71"/>
    </location>
</feature>
<dbReference type="InterPro" id="IPR000467">
    <property type="entry name" value="G_patch_dom"/>
</dbReference>
<feature type="compositionally biased region" description="Basic and acidic residues" evidence="1">
    <location>
        <begin position="332"/>
        <end position="352"/>
    </location>
</feature>
<dbReference type="GO" id="GO:0010521">
    <property type="term" value="F:telomerase inhibitor activity"/>
    <property type="evidence" value="ECO:0007669"/>
    <property type="project" value="TreeGrafter"/>
</dbReference>
<evidence type="ECO:0000259" key="2">
    <source>
        <dbReference type="PROSITE" id="PS50174"/>
    </source>
</evidence>